<sequence length="284" mass="33674">MVELKNYIIKGKMKFNILFNMYMFIFLTWICHMNNDGCKTNGSLEIKYKIDRKFNVIFNRLLAKHGIQKELKKAILTENFSDDKNYHKIKDNLEVTSTYGNLNKNVLSDLDNYKKCYKNRYSKKKGLAKLDCYYEKKVFDKIDVIYEVSRKMKNDKKAFKKKIYKKFGYRLILFALLPSLGLIYPVLFYGGKKAIIPWCGDPNHPKRKNQGDCDIKRVFNKGELIPYDYMNTTISCILSIIVLSAFFYIITKFIKYERIKAGKGKMNKKEHIHFCKNLLKKRKI</sequence>
<evidence type="ECO:0000256" key="1">
    <source>
        <dbReference type="SAM" id="Phobius"/>
    </source>
</evidence>
<protein>
    <recommendedName>
        <fullName evidence="4">Variable surface protein Vir35</fullName>
    </recommendedName>
</protein>
<evidence type="ECO:0008006" key="4">
    <source>
        <dbReference type="Google" id="ProtNLM"/>
    </source>
</evidence>
<accession>A0A0J9W5H9</accession>
<evidence type="ECO:0000313" key="3">
    <source>
        <dbReference type="Proteomes" id="UP000053776"/>
    </source>
</evidence>
<dbReference type="AlphaFoldDB" id="A0A0J9W5H9"/>
<name>A0A0J9W5H9_PLAVI</name>
<feature type="transmembrane region" description="Helical" evidence="1">
    <location>
        <begin position="229"/>
        <end position="250"/>
    </location>
</feature>
<proteinExistence type="predicted"/>
<keyword evidence="1" id="KW-1133">Transmembrane helix</keyword>
<dbReference type="EMBL" id="KQ234975">
    <property type="protein sequence ID" value="KMZ95713.1"/>
    <property type="molecule type" value="Genomic_DNA"/>
</dbReference>
<organism evidence="2 3">
    <name type="scientific">Plasmodium vivax Mauritania I</name>
    <dbReference type="NCBI Taxonomy" id="1035515"/>
    <lineage>
        <taxon>Eukaryota</taxon>
        <taxon>Sar</taxon>
        <taxon>Alveolata</taxon>
        <taxon>Apicomplexa</taxon>
        <taxon>Aconoidasida</taxon>
        <taxon>Haemosporida</taxon>
        <taxon>Plasmodiidae</taxon>
        <taxon>Plasmodium</taxon>
        <taxon>Plasmodium (Plasmodium)</taxon>
    </lineage>
</organism>
<dbReference type="Proteomes" id="UP000053776">
    <property type="component" value="Unassembled WGS sequence"/>
</dbReference>
<reference evidence="2 3" key="1">
    <citation type="submission" date="2011-08" db="EMBL/GenBank/DDBJ databases">
        <title>The Genome Sequence of Plasmodium vivax Mauritania I.</title>
        <authorList>
            <consortium name="The Broad Institute Genome Sequencing Platform"/>
            <consortium name="The Broad Institute Genome Sequencing Center for Infectious Disease"/>
            <person name="Neafsey D."/>
            <person name="Carlton J."/>
            <person name="Barnwell J."/>
            <person name="Collins W."/>
            <person name="Escalante A."/>
            <person name="Mullikin J."/>
            <person name="Saul A."/>
            <person name="Guigo R."/>
            <person name="Camara F."/>
            <person name="Young S.K."/>
            <person name="Zeng Q."/>
            <person name="Gargeya S."/>
            <person name="Fitzgerald M."/>
            <person name="Haas B."/>
            <person name="Abouelleil A."/>
            <person name="Alvarado L."/>
            <person name="Arachchi H.M."/>
            <person name="Berlin A."/>
            <person name="Brown A."/>
            <person name="Chapman S.B."/>
            <person name="Chen Z."/>
            <person name="Dunbar C."/>
            <person name="Freedman E."/>
            <person name="Gearin G."/>
            <person name="Gellesch M."/>
            <person name="Goldberg J."/>
            <person name="Griggs A."/>
            <person name="Gujja S."/>
            <person name="Heiman D."/>
            <person name="Howarth C."/>
            <person name="Larson L."/>
            <person name="Lui A."/>
            <person name="MacDonald P.J.P."/>
            <person name="Montmayeur A."/>
            <person name="Murphy C."/>
            <person name="Neiman D."/>
            <person name="Pearson M."/>
            <person name="Priest M."/>
            <person name="Roberts A."/>
            <person name="Saif S."/>
            <person name="Shea T."/>
            <person name="Shenoy N."/>
            <person name="Sisk P."/>
            <person name="Stolte C."/>
            <person name="Sykes S."/>
            <person name="Wortman J."/>
            <person name="Nusbaum C."/>
            <person name="Birren B."/>
        </authorList>
    </citation>
    <scope>NUCLEOTIDE SEQUENCE [LARGE SCALE GENOMIC DNA]</scope>
    <source>
        <strain evidence="2 3">Mauritania I</strain>
    </source>
</reference>
<feature type="transmembrane region" description="Helical" evidence="1">
    <location>
        <begin position="167"/>
        <end position="187"/>
    </location>
</feature>
<keyword evidence="1" id="KW-0812">Transmembrane</keyword>
<dbReference type="Pfam" id="PF12420">
    <property type="entry name" value="DUF3671"/>
    <property type="match status" value="1"/>
</dbReference>
<evidence type="ECO:0000313" key="2">
    <source>
        <dbReference type="EMBL" id="KMZ95713.1"/>
    </source>
</evidence>
<dbReference type="InterPro" id="IPR022139">
    <property type="entry name" value="Fam-L/Fam-M-like_plasmodium"/>
</dbReference>
<feature type="transmembrane region" description="Helical" evidence="1">
    <location>
        <begin position="13"/>
        <end position="31"/>
    </location>
</feature>
<gene>
    <name evidence="2" type="ORF">PVMG_05313</name>
</gene>
<keyword evidence="1" id="KW-0472">Membrane</keyword>